<dbReference type="EMBL" id="CP065668">
    <property type="protein sequence ID" value="QPS08176.1"/>
    <property type="molecule type" value="Genomic_DNA"/>
</dbReference>
<dbReference type="RefSeq" id="WP_183020865.1">
    <property type="nucleotide sequence ID" value="NZ_CP065668.1"/>
</dbReference>
<accession>A0A7T2S3B3</accession>
<organism evidence="2 3">
    <name type="scientific">Delftia acidovorans</name>
    <name type="common">Pseudomonas acidovorans</name>
    <name type="synonym">Comamonas acidovorans</name>
    <dbReference type="NCBI Taxonomy" id="80866"/>
    <lineage>
        <taxon>Bacteria</taxon>
        <taxon>Pseudomonadati</taxon>
        <taxon>Pseudomonadota</taxon>
        <taxon>Betaproteobacteria</taxon>
        <taxon>Burkholderiales</taxon>
        <taxon>Comamonadaceae</taxon>
        <taxon>Delftia</taxon>
    </lineage>
</organism>
<gene>
    <name evidence="2" type="ORF">I6G66_28615</name>
</gene>
<sequence>MRLVINFFFCAMTLLSFSASGGYADEWFPGCSVKPQFSDAVYTEEMRCRRDGIHNCDMNPDWFDCGDLPKLPTYQLPEVTVNGAYEPNYAYLRGWAISNGYSVEWVNPNYFEISPWWWNNSVWVEESVAKAAIKELDSRCTGANANHSSPPRERLAAAQMMYDQLAGRVREGVFSTAFRAYFGWARRITVTFDDGSMETYTVTNLHASVTLTMVPGTLLGPGSAGPVVCLG</sequence>
<evidence type="ECO:0000313" key="2">
    <source>
        <dbReference type="EMBL" id="QPS08176.1"/>
    </source>
</evidence>
<evidence type="ECO:0000256" key="1">
    <source>
        <dbReference type="SAM" id="SignalP"/>
    </source>
</evidence>
<reference evidence="2 3" key="1">
    <citation type="submission" date="2020-12" db="EMBL/GenBank/DDBJ databases">
        <title>FDA dAtabase for Regulatory Grade micrObial Sequences (FDA-ARGOS): Supporting development and validation of Infectious Disease Dx tests.</title>
        <authorList>
            <person name="Sproer C."/>
            <person name="Gronow S."/>
            <person name="Severitt S."/>
            <person name="Schroder I."/>
            <person name="Tallon L."/>
            <person name="Sadzewicz L."/>
            <person name="Zhao X."/>
            <person name="Boylan J."/>
            <person name="Ott S."/>
            <person name="Bowen H."/>
            <person name="Vavikolanu K."/>
            <person name="Mehta A."/>
            <person name="Aluvathingal J."/>
            <person name="Nadendla S."/>
            <person name="Lowell S."/>
            <person name="Myers T."/>
            <person name="Yan Y."/>
            <person name="Sichtig H."/>
        </authorList>
    </citation>
    <scope>NUCLEOTIDE SEQUENCE [LARGE SCALE GENOMIC DNA]</scope>
    <source>
        <strain evidence="2 3">FDAARGOS_909</strain>
    </source>
</reference>
<dbReference type="AlphaFoldDB" id="A0A7T2S3B3"/>
<keyword evidence="1" id="KW-0732">Signal</keyword>
<dbReference type="Proteomes" id="UP000594778">
    <property type="component" value="Chromosome"/>
</dbReference>
<feature type="chain" id="PRO_5032363571" evidence="1">
    <location>
        <begin position="25"/>
        <end position="231"/>
    </location>
</feature>
<feature type="signal peptide" evidence="1">
    <location>
        <begin position="1"/>
        <end position="24"/>
    </location>
</feature>
<name>A0A7T2S3B3_DELAC</name>
<evidence type="ECO:0000313" key="3">
    <source>
        <dbReference type="Proteomes" id="UP000594778"/>
    </source>
</evidence>
<proteinExistence type="predicted"/>
<protein>
    <submittedName>
        <fullName evidence="2">Uncharacterized protein</fullName>
    </submittedName>
</protein>